<keyword evidence="2" id="KW-0863">Zinc-finger</keyword>
<feature type="compositionally biased region" description="Basic and acidic residues" evidence="4">
    <location>
        <begin position="12"/>
        <end position="21"/>
    </location>
</feature>
<evidence type="ECO:0000256" key="2">
    <source>
        <dbReference type="ARBA" id="ARBA00022771"/>
    </source>
</evidence>
<dbReference type="Proteomes" id="UP000737018">
    <property type="component" value="Unassembled WGS sequence"/>
</dbReference>
<dbReference type="Pfam" id="PF02201">
    <property type="entry name" value="SWIB"/>
    <property type="match status" value="1"/>
</dbReference>
<evidence type="ECO:0000259" key="5">
    <source>
        <dbReference type="PROSITE" id="PS51360"/>
    </source>
</evidence>
<name>A0A8J4Q7J2_9ROSI</name>
<evidence type="ECO:0000313" key="8">
    <source>
        <dbReference type="Proteomes" id="UP000737018"/>
    </source>
</evidence>
<dbReference type="InterPro" id="IPR036885">
    <property type="entry name" value="SWIB_MDM2_dom_sf"/>
</dbReference>
<evidence type="ECO:0000313" key="7">
    <source>
        <dbReference type="EMBL" id="KAF3943024.1"/>
    </source>
</evidence>
<proteinExistence type="predicted"/>
<sequence length="622" mass="72396">MMTRRCSRRLSINKENEKDGGSKMVMMRRYERRRKRIKEESEKEKEKEKGSSEMMMMMMYERRRKRIKEESDNAEEIDKENVAEDWCFVCKDGGKLIICELGDCLKVYHPGCVGKKVSFLEGRESWTCNWHYCSRCHKSPKFQCFCCPYAICECCMNATEFAPTRGKKGFCRECLKLVLCAEENVEYDSDGGKVDFNNRDTYEGLFKEYWDIVKDEEGLTLDDVNNTKAKMKNSENEDELIRFECDLDDMEQYRPLCKRRKSKVQVFMGWGSKPLIEFLQSLGQDITKQLTQFEVDRLIFEYIQENKLLDPLKKKKVLCDERLHSLFGKKSVSKNRIYNLLDVHFAENLVQSEEDEIEHEDKTNSRVKNENIRLPSKKKTMLSSDKSPSEEVERIFQKTGYASIITENIKLLYLRRSLVEVLFKDHDSFSGKIVGSLVKVKNDPMDYLQKNSHQLAQVVGVKETSSAGKINSEILLQASSVPMDIRISLLSDSDFTKEELEDLQQKVKNGMHKKLTVVELEQKAKSLHADIMKHWIERELVQLQNRIDYSNEKGLRKELSQYLDQRALLQKPSEQERLINQVPEVVAEYVELEVASGNSESDKQLSSCSPQSIVHDPKTPST</sequence>
<feature type="region of interest" description="Disordered" evidence="4">
    <location>
        <begin position="1"/>
        <end position="53"/>
    </location>
</feature>
<dbReference type="Gene3D" id="1.10.245.10">
    <property type="entry name" value="SWIB/MDM2 domain"/>
    <property type="match status" value="1"/>
</dbReference>
<dbReference type="GO" id="GO:0008270">
    <property type="term" value="F:zinc ion binding"/>
    <property type="evidence" value="ECO:0007669"/>
    <property type="project" value="UniProtKB-KW"/>
</dbReference>
<dbReference type="Pfam" id="PF25980">
    <property type="entry name" value="NERD_plant"/>
    <property type="match status" value="1"/>
</dbReference>
<dbReference type="Gene3D" id="3.30.40.10">
    <property type="entry name" value="Zinc/RING finger domain, C3HC4 (zinc finger)"/>
    <property type="match status" value="1"/>
</dbReference>
<dbReference type="InterPro" id="IPR003121">
    <property type="entry name" value="SWIB_MDM2_domain"/>
</dbReference>
<dbReference type="InterPro" id="IPR004343">
    <property type="entry name" value="Plus-3_dom"/>
</dbReference>
<dbReference type="SUPFAM" id="SSF57903">
    <property type="entry name" value="FYVE/PHD zinc finger"/>
    <property type="match status" value="1"/>
</dbReference>
<dbReference type="Gene3D" id="3.90.70.200">
    <property type="entry name" value="Plus-3 domain"/>
    <property type="match status" value="1"/>
</dbReference>
<feature type="region of interest" description="Disordered" evidence="4">
    <location>
        <begin position="598"/>
        <end position="622"/>
    </location>
</feature>
<dbReference type="InterPro" id="IPR045894">
    <property type="entry name" value="At5g08430-like"/>
</dbReference>
<dbReference type="SUPFAM" id="SSF47592">
    <property type="entry name" value="SWIB/MDM2 domain"/>
    <property type="match status" value="1"/>
</dbReference>
<protein>
    <submittedName>
        <fullName evidence="7">Uncharacterized protein</fullName>
    </submittedName>
</protein>
<dbReference type="PANTHER" id="PTHR46851">
    <property type="entry name" value="OS01G0884500 PROTEIN"/>
    <property type="match status" value="1"/>
</dbReference>
<dbReference type="EMBL" id="JRKL02013175">
    <property type="protein sequence ID" value="KAF3943024.1"/>
    <property type="molecule type" value="Genomic_DNA"/>
</dbReference>
<keyword evidence="8" id="KW-1185">Reference proteome</keyword>
<keyword evidence="3" id="KW-0862">Zinc</keyword>
<dbReference type="SUPFAM" id="SSF159042">
    <property type="entry name" value="Plus3-like"/>
    <property type="match status" value="1"/>
</dbReference>
<reference evidence="7" key="1">
    <citation type="submission" date="2020-03" db="EMBL/GenBank/DDBJ databases">
        <title>Castanea mollissima Vanexum genome sequencing.</title>
        <authorList>
            <person name="Staton M."/>
        </authorList>
    </citation>
    <scope>NUCLEOTIDE SEQUENCE</scope>
    <source>
        <tissue evidence="7">Leaf</tissue>
    </source>
</reference>
<dbReference type="InterPro" id="IPR011011">
    <property type="entry name" value="Znf_FYVE_PHD"/>
</dbReference>
<evidence type="ECO:0000256" key="1">
    <source>
        <dbReference type="ARBA" id="ARBA00022723"/>
    </source>
</evidence>
<dbReference type="SMART" id="SM00249">
    <property type="entry name" value="PHD"/>
    <property type="match status" value="1"/>
</dbReference>
<dbReference type="InterPro" id="IPR001965">
    <property type="entry name" value="Znf_PHD"/>
</dbReference>
<dbReference type="PROSITE" id="PS51925">
    <property type="entry name" value="SWIB_MDM2"/>
    <property type="match status" value="1"/>
</dbReference>
<feature type="domain" description="DM2" evidence="6">
    <location>
        <begin position="267"/>
        <end position="347"/>
    </location>
</feature>
<dbReference type="PROSITE" id="PS51360">
    <property type="entry name" value="PLUS3"/>
    <property type="match status" value="1"/>
</dbReference>
<feature type="domain" description="Plus3" evidence="5">
    <location>
        <begin position="403"/>
        <end position="532"/>
    </location>
</feature>
<keyword evidence="1" id="KW-0479">Metal-binding</keyword>
<dbReference type="OrthoDB" id="1870062at2759"/>
<evidence type="ECO:0000256" key="3">
    <source>
        <dbReference type="ARBA" id="ARBA00022833"/>
    </source>
</evidence>
<comment type="caution">
    <text evidence="7">The sequence shown here is derived from an EMBL/GenBank/DDBJ whole genome shotgun (WGS) entry which is preliminary data.</text>
</comment>
<accession>A0A8J4Q7J2</accession>
<dbReference type="PANTHER" id="PTHR46851:SF22">
    <property type="entry name" value="ZINC ION BINDING _ DNA BINDING PROTEIN"/>
    <property type="match status" value="1"/>
</dbReference>
<feature type="compositionally biased region" description="Basic and acidic residues" evidence="4">
    <location>
        <begin position="37"/>
        <end position="51"/>
    </location>
</feature>
<dbReference type="InterPro" id="IPR036128">
    <property type="entry name" value="Plus3-like_sf"/>
</dbReference>
<dbReference type="CDD" id="cd15568">
    <property type="entry name" value="PHD5_NSD"/>
    <property type="match status" value="1"/>
</dbReference>
<dbReference type="InterPro" id="IPR013083">
    <property type="entry name" value="Znf_RING/FYVE/PHD"/>
</dbReference>
<feature type="compositionally biased region" description="Polar residues" evidence="4">
    <location>
        <begin position="598"/>
        <end position="612"/>
    </location>
</feature>
<organism evidence="7 8">
    <name type="scientific">Castanea mollissima</name>
    <name type="common">Chinese chestnut</name>
    <dbReference type="NCBI Taxonomy" id="60419"/>
    <lineage>
        <taxon>Eukaryota</taxon>
        <taxon>Viridiplantae</taxon>
        <taxon>Streptophyta</taxon>
        <taxon>Embryophyta</taxon>
        <taxon>Tracheophyta</taxon>
        <taxon>Spermatophyta</taxon>
        <taxon>Magnoliopsida</taxon>
        <taxon>eudicotyledons</taxon>
        <taxon>Gunneridae</taxon>
        <taxon>Pentapetalae</taxon>
        <taxon>rosids</taxon>
        <taxon>fabids</taxon>
        <taxon>Fagales</taxon>
        <taxon>Fagaceae</taxon>
        <taxon>Castanea</taxon>
    </lineage>
</organism>
<dbReference type="AlphaFoldDB" id="A0A8J4Q7J2"/>
<dbReference type="Pfam" id="PF03126">
    <property type="entry name" value="Plus-3"/>
    <property type="match status" value="1"/>
</dbReference>
<dbReference type="InterPro" id="IPR058668">
    <property type="entry name" value="NERD_dom"/>
</dbReference>
<evidence type="ECO:0000256" key="4">
    <source>
        <dbReference type="SAM" id="MobiDB-lite"/>
    </source>
</evidence>
<dbReference type="SMART" id="SM00719">
    <property type="entry name" value="Plus3"/>
    <property type="match status" value="1"/>
</dbReference>
<gene>
    <name evidence="7" type="ORF">CMV_030378</name>
</gene>
<dbReference type="GO" id="GO:0003677">
    <property type="term" value="F:DNA binding"/>
    <property type="evidence" value="ECO:0007669"/>
    <property type="project" value="InterPro"/>
</dbReference>
<evidence type="ECO:0000259" key="6">
    <source>
        <dbReference type="PROSITE" id="PS51925"/>
    </source>
</evidence>